<dbReference type="SUPFAM" id="SSF46689">
    <property type="entry name" value="Homeodomain-like"/>
    <property type="match status" value="1"/>
</dbReference>
<reference evidence="6" key="1">
    <citation type="journal article" date="2013" name="J. Plant Res.">
        <title>Effect of fungi and light on seed germination of three Opuntia species from semiarid lands of central Mexico.</title>
        <authorList>
            <person name="Delgado-Sanchez P."/>
            <person name="Jimenez-Bremont J.F."/>
            <person name="Guerrero-Gonzalez Mde L."/>
            <person name="Flores J."/>
        </authorList>
    </citation>
    <scope>NUCLEOTIDE SEQUENCE</scope>
    <source>
        <tissue evidence="6">Cladode</tissue>
    </source>
</reference>
<dbReference type="AlphaFoldDB" id="A0A7C8YBR4"/>
<accession>A0A7C8YBR4</accession>
<reference evidence="6" key="2">
    <citation type="submission" date="2020-07" db="EMBL/GenBank/DDBJ databases">
        <authorList>
            <person name="Vera ALvarez R."/>
            <person name="Arias-Moreno D.M."/>
            <person name="Jimenez-Jacinto V."/>
            <person name="Jimenez-Bremont J.F."/>
            <person name="Swaminathan K."/>
            <person name="Moose S.P."/>
            <person name="Guerrero-Gonzalez M.L."/>
            <person name="Marino-Ramirez L."/>
            <person name="Landsman D."/>
            <person name="Rodriguez-Kessler M."/>
            <person name="Delgado-Sanchez P."/>
        </authorList>
    </citation>
    <scope>NUCLEOTIDE SEQUENCE</scope>
    <source>
        <tissue evidence="6">Cladode</tissue>
    </source>
</reference>
<dbReference type="InterPro" id="IPR017930">
    <property type="entry name" value="Myb_dom"/>
</dbReference>
<dbReference type="CDD" id="cd11660">
    <property type="entry name" value="SANT_TRF"/>
    <property type="match status" value="1"/>
</dbReference>
<evidence type="ECO:0000259" key="5">
    <source>
        <dbReference type="PROSITE" id="PS51294"/>
    </source>
</evidence>
<sequence length="599" mass="66297">MEMVVGVEGSEEAIFVDNAPDEFGSCSVPLKQVTDPVVYKLVRVDFDGRLVPATDDELMEVENLLELEKSDLLPVSDVVDTLVQGLDKDDISEKTSREFKGSSQTKNAEVEEQKLNAQVEEALPTCSLNPNITQVDESRNNVEESDLKVGLRKIGSAGCKPNFSLLKGEINLDKLTIRELQETFRATFGRETSVKDKLWLKRRIAMGLTNSCDICVTDFIINDGKFVGKKEETCKNSDCEDPVAGEVCSEGDDMPAASQKMPEDMVDSSELRNYLSESGHGSDDMLEQRGAKRVRKPTKRYIEELSDKETKECNKKPVPSTKRLEQYKASSVSLLRTAWGAHARAIVTRPDSIGGAGIRVPYVSRVRRCRPRKSVVALTNFQPSEGALMRKIAECSKPQPCGVGGDKVAEPNTAPIEEPLAPEEEKENHCLTGMSEFSQDQELTDKDSQGHISRECIADINSDDKASAVLTVKGGMRRKHHRAWTLTEVVKLVDGVSKFGAGRWSEIKRLSFSSHSYRTSVDLKDKWRNLLKASFASPPLDKGVNPRKNAPSPIPAPILMKVRELAEINGQVHRILKATSETEDNIGSSVNENNRSGYL</sequence>
<evidence type="ECO:0000256" key="3">
    <source>
        <dbReference type="SAM" id="MobiDB-lite"/>
    </source>
</evidence>
<feature type="region of interest" description="Disordered" evidence="3">
    <location>
        <begin position="277"/>
        <end position="296"/>
    </location>
</feature>
<dbReference type="PANTHER" id="PTHR47122">
    <property type="entry name" value="MYB-LIKE DNA-BINDING DOMAIN CONTAINING PROTEIN, EXPRESSED"/>
    <property type="match status" value="1"/>
</dbReference>
<keyword evidence="2" id="KW-0539">Nucleus</keyword>
<dbReference type="EMBL" id="GISG01001794">
    <property type="protein sequence ID" value="MBA4614237.1"/>
    <property type="molecule type" value="Transcribed_RNA"/>
</dbReference>
<protein>
    <submittedName>
        <fullName evidence="6">Uncharacterized protein</fullName>
    </submittedName>
</protein>
<name>A0A7C8YBR4_OPUST</name>
<dbReference type="PANTHER" id="PTHR47122:SF4">
    <property type="entry name" value="TRF-LIKE 3"/>
    <property type="match status" value="1"/>
</dbReference>
<dbReference type="InterPro" id="IPR001005">
    <property type="entry name" value="SANT/Myb"/>
</dbReference>
<feature type="domain" description="HTH myb-type" evidence="5">
    <location>
        <begin position="476"/>
        <end position="535"/>
    </location>
</feature>
<dbReference type="PROSITE" id="PS50090">
    <property type="entry name" value="MYB_LIKE"/>
    <property type="match status" value="1"/>
</dbReference>
<dbReference type="InterPro" id="IPR009057">
    <property type="entry name" value="Homeodomain-like_sf"/>
</dbReference>
<evidence type="ECO:0000313" key="6">
    <source>
        <dbReference type="EMBL" id="MBA4614237.1"/>
    </source>
</evidence>
<evidence type="ECO:0000259" key="4">
    <source>
        <dbReference type="PROSITE" id="PS50090"/>
    </source>
</evidence>
<dbReference type="Pfam" id="PF00249">
    <property type="entry name" value="Myb_DNA-binding"/>
    <property type="match status" value="1"/>
</dbReference>
<evidence type="ECO:0000256" key="1">
    <source>
        <dbReference type="ARBA" id="ARBA00004123"/>
    </source>
</evidence>
<dbReference type="PROSITE" id="PS51294">
    <property type="entry name" value="HTH_MYB"/>
    <property type="match status" value="1"/>
</dbReference>
<feature type="domain" description="Myb-like" evidence="4">
    <location>
        <begin position="484"/>
        <end position="531"/>
    </location>
</feature>
<dbReference type="GO" id="GO:0005634">
    <property type="term" value="C:nucleus"/>
    <property type="evidence" value="ECO:0007669"/>
    <property type="project" value="UniProtKB-SubCell"/>
</dbReference>
<organism evidence="6">
    <name type="scientific">Opuntia streptacantha</name>
    <name type="common">Prickly pear cactus</name>
    <name type="synonym">Opuntia cardona</name>
    <dbReference type="NCBI Taxonomy" id="393608"/>
    <lineage>
        <taxon>Eukaryota</taxon>
        <taxon>Viridiplantae</taxon>
        <taxon>Streptophyta</taxon>
        <taxon>Embryophyta</taxon>
        <taxon>Tracheophyta</taxon>
        <taxon>Spermatophyta</taxon>
        <taxon>Magnoliopsida</taxon>
        <taxon>eudicotyledons</taxon>
        <taxon>Gunneridae</taxon>
        <taxon>Pentapetalae</taxon>
        <taxon>Caryophyllales</taxon>
        <taxon>Cactineae</taxon>
        <taxon>Cactaceae</taxon>
        <taxon>Opuntioideae</taxon>
        <taxon>Opuntia</taxon>
    </lineage>
</organism>
<comment type="subcellular location">
    <subcellularLocation>
        <location evidence="1">Nucleus</location>
    </subcellularLocation>
</comment>
<proteinExistence type="predicted"/>
<feature type="compositionally biased region" description="Basic and acidic residues" evidence="3">
    <location>
        <begin position="280"/>
        <end position="290"/>
    </location>
</feature>
<dbReference type="SMART" id="SM00717">
    <property type="entry name" value="SANT"/>
    <property type="match status" value="1"/>
</dbReference>
<evidence type="ECO:0000256" key="2">
    <source>
        <dbReference type="ARBA" id="ARBA00023242"/>
    </source>
</evidence>
<feature type="region of interest" description="Disordered" evidence="3">
    <location>
        <begin position="403"/>
        <end position="424"/>
    </location>
</feature>
<dbReference type="Gene3D" id="1.10.246.220">
    <property type="match status" value="1"/>
</dbReference>